<dbReference type="Pfam" id="PF18946">
    <property type="entry name" value="Apex"/>
    <property type="match status" value="1"/>
</dbReference>
<dbReference type="Gene3D" id="2.40.50.230">
    <property type="entry name" value="Gp5 N-terminal domain"/>
    <property type="match status" value="1"/>
</dbReference>
<organism evidence="3 4">
    <name type="scientific">Sphingomonas aracearum</name>
    <dbReference type="NCBI Taxonomy" id="2283317"/>
    <lineage>
        <taxon>Bacteria</taxon>
        <taxon>Pseudomonadati</taxon>
        <taxon>Pseudomonadota</taxon>
        <taxon>Alphaproteobacteria</taxon>
        <taxon>Sphingomonadales</taxon>
        <taxon>Sphingomonadaceae</taxon>
        <taxon>Sphingomonas</taxon>
    </lineage>
</organism>
<dbReference type="InterPro" id="IPR006531">
    <property type="entry name" value="Gp5/Vgr_OB"/>
</dbReference>
<dbReference type="NCBIfam" id="TIGR01644">
    <property type="entry name" value="phage_P2_V"/>
    <property type="match status" value="1"/>
</dbReference>
<dbReference type="Proteomes" id="UP000253918">
    <property type="component" value="Unassembled WGS sequence"/>
</dbReference>
<evidence type="ECO:0000259" key="2">
    <source>
        <dbReference type="Pfam" id="PF04717"/>
    </source>
</evidence>
<feature type="region of interest" description="Disordered" evidence="1">
    <location>
        <begin position="169"/>
        <end position="190"/>
    </location>
</feature>
<dbReference type="InterPro" id="IPR044033">
    <property type="entry name" value="GpV-like_apex"/>
</dbReference>
<evidence type="ECO:0000313" key="3">
    <source>
        <dbReference type="EMBL" id="RDE05020.1"/>
    </source>
</evidence>
<dbReference type="AlphaFoldDB" id="A0A369VV12"/>
<dbReference type="InterPro" id="IPR037026">
    <property type="entry name" value="Vgr_OB-fold_dom_sf"/>
</dbReference>
<proteinExistence type="predicted"/>
<protein>
    <submittedName>
        <fullName evidence="3">Phage baseplate assembly protein V</fullName>
    </submittedName>
</protein>
<dbReference type="RefSeq" id="WP_114688420.1">
    <property type="nucleotide sequence ID" value="NZ_QQNB01000003.1"/>
</dbReference>
<feature type="domain" description="Gp5/Type VI secretion system Vgr protein OB-fold" evidence="2">
    <location>
        <begin position="16"/>
        <end position="89"/>
    </location>
</feature>
<feature type="compositionally biased region" description="Gly residues" evidence="1">
    <location>
        <begin position="180"/>
        <end position="190"/>
    </location>
</feature>
<dbReference type="OrthoDB" id="4931325at2"/>
<sequence>MADPRDIQRLIGDLAREGVVVSVDLAAGTARVQLVGEGEDGEDLLTGDVPWLAPRLGKTSAWSPPSIGEQVLLLCPEADTTRGIILGSLSSDANPHAGNDTSTVLMFGDGAVLRYDPVQHALDAALADGGTAVIEARGGITLKGPLRVEGDVDLQGKLTASDDVVAGGKSLKSHKHTGVQAGGGISGPPQ</sequence>
<reference evidence="3 4" key="1">
    <citation type="submission" date="2018-07" db="EMBL/GenBank/DDBJ databases">
        <title>a novel species of Sphingomonas isolated from the rhizosphere soil of Araceae plant.</title>
        <authorList>
            <person name="Zhiyong W."/>
            <person name="Qinglan Z."/>
            <person name="Zhiwei F."/>
            <person name="Ding X."/>
            <person name="Gejiao W."/>
            <person name="Shixue Z."/>
        </authorList>
    </citation>
    <scope>NUCLEOTIDE SEQUENCE [LARGE SCALE GENOMIC DNA]</scope>
    <source>
        <strain evidence="3 4">WZY 27</strain>
    </source>
</reference>
<evidence type="ECO:0000313" key="4">
    <source>
        <dbReference type="Proteomes" id="UP000253918"/>
    </source>
</evidence>
<comment type="caution">
    <text evidence="3">The sequence shown here is derived from an EMBL/GenBank/DDBJ whole genome shotgun (WGS) entry which is preliminary data.</text>
</comment>
<dbReference type="EMBL" id="QQNB01000003">
    <property type="protein sequence ID" value="RDE05020.1"/>
    <property type="molecule type" value="Genomic_DNA"/>
</dbReference>
<name>A0A369VV12_9SPHN</name>
<keyword evidence="4" id="KW-1185">Reference proteome</keyword>
<evidence type="ECO:0000256" key="1">
    <source>
        <dbReference type="SAM" id="MobiDB-lite"/>
    </source>
</evidence>
<gene>
    <name evidence="3" type="ORF">DVW87_13925</name>
</gene>
<accession>A0A369VV12</accession>
<dbReference type="Pfam" id="PF04717">
    <property type="entry name" value="Phage_base_V"/>
    <property type="match status" value="1"/>
</dbReference>
<dbReference type="InterPro" id="IPR013046">
    <property type="entry name" value="GpV/Gp45"/>
</dbReference>
<dbReference type="Gene3D" id="6.20.170.10">
    <property type="match status" value="1"/>
</dbReference>